<keyword evidence="2" id="KW-1185">Reference proteome</keyword>
<sequence>MDLSVTAECPEIVLPEESLKDMQDLLLNYDDLTYTQKVVVDYRIKTGYYKPIVIEKTKLPYAEISSTASQYGKIANLMFLLNRIASLLFAKYIVRSRHAADEQ</sequence>
<organism evidence="1 2">
    <name type="scientific">Mucor circinelloides f. circinelloides (strain 1006PhL)</name>
    <name type="common">Mucormycosis agent</name>
    <name type="synonym">Calyptromyces circinelloides</name>
    <dbReference type="NCBI Taxonomy" id="1220926"/>
    <lineage>
        <taxon>Eukaryota</taxon>
        <taxon>Fungi</taxon>
        <taxon>Fungi incertae sedis</taxon>
        <taxon>Mucoromycota</taxon>
        <taxon>Mucoromycotina</taxon>
        <taxon>Mucoromycetes</taxon>
        <taxon>Mucorales</taxon>
        <taxon>Mucorineae</taxon>
        <taxon>Mucoraceae</taxon>
        <taxon>Mucor</taxon>
    </lineage>
</organism>
<reference evidence="2" key="1">
    <citation type="submission" date="2013-05" db="EMBL/GenBank/DDBJ databases">
        <title>The Genome sequence of Mucor circinelloides f. circinelloides 1006PhL.</title>
        <authorList>
            <consortium name="The Broad Institute Genomics Platform"/>
            <person name="Cuomo C."/>
            <person name="Earl A."/>
            <person name="Findley K."/>
            <person name="Lee S.C."/>
            <person name="Walker B."/>
            <person name="Young S."/>
            <person name="Zeng Q."/>
            <person name="Gargeya S."/>
            <person name="Fitzgerald M."/>
            <person name="Haas B."/>
            <person name="Abouelleil A."/>
            <person name="Allen A.W."/>
            <person name="Alvarado L."/>
            <person name="Arachchi H.M."/>
            <person name="Berlin A.M."/>
            <person name="Chapman S.B."/>
            <person name="Gainer-Dewar J."/>
            <person name="Goldberg J."/>
            <person name="Griggs A."/>
            <person name="Gujja S."/>
            <person name="Hansen M."/>
            <person name="Howarth C."/>
            <person name="Imamovic A."/>
            <person name="Ireland A."/>
            <person name="Larimer J."/>
            <person name="McCowan C."/>
            <person name="Murphy C."/>
            <person name="Pearson M."/>
            <person name="Poon T.W."/>
            <person name="Priest M."/>
            <person name="Roberts A."/>
            <person name="Saif S."/>
            <person name="Shea T."/>
            <person name="Sisk P."/>
            <person name="Sykes S."/>
            <person name="Wortman J."/>
            <person name="Nusbaum C."/>
            <person name="Birren B."/>
        </authorList>
    </citation>
    <scope>NUCLEOTIDE SEQUENCE [LARGE SCALE GENOMIC DNA]</scope>
    <source>
        <strain evidence="2">1006PhL</strain>
    </source>
</reference>
<dbReference type="OrthoDB" id="2244862at2759"/>
<gene>
    <name evidence="1" type="ORF">HMPREF1544_09646</name>
</gene>
<protein>
    <submittedName>
        <fullName evidence="1">Uncharacterized protein</fullName>
    </submittedName>
</protein>
<dbReference type="InParanoid" id="S2JM20"/>
<name>S2JM20_MUCC1</name>
<evidence type="ECO:0000313" key="1">
    <source>
        <dbReference type="EMBL" id="EPB83603.1"/>
    </source>
</evidence>
<dbReference type="VEuPathDB" id="FungiDB:HMPREF1544_09646"/>
<evidence type="ECO:0000313" key="2">
    <source>
        <dbReference type="Proteomes" id="UP000014254"/>
    </source>
</evidence>
<dbReference type="Proteomes" id="UP000014254">
    <property type="component" value="Unassembled WGS sequence"/>
</dbReference>
<proteinExistence type="predicted"/>
<accession>S2JM20</accession>
<dbReference type="EMBL" id="KE124065">
    <property type="protein sequence ID" value="EPB83603.1"/>
    <property type="molecule type" value="Genomic_DNA"/>
</dbReference>
<dbReference type="AlphaFoldDB" id="S2JM20"/>